<protein>
    <submittedName>
        <fullName evidence="2">Uncharacterized protein</fullName>
    </submittedName>
</protein>
<dbReference type="Gramene" id="KGN62430">
    <property type="protein sequence ID" value="KGN62430"/>
    <property type="gene ID" value="Csa_2G354070"/>
</dbReference>
<organism evidence="2 3">
    <name type="scientific">Cucumis sativus</name>
    <name type="common">Cucumber</name>
    <dbReference type="NCBI Taxonomy" id="3659"/>
    <lineage>
        <taxon>Eukaryota</taxon>
        <taxon>Viridiplantae</taxon>
        <taxon>Streptophyta</taxon>
        <taxon>Embryophyta</taxon>
        <taxon>Tracheophyta</taxon>
        <taxon>Spermatophyta</taxon>
        <taxon>Magnoliopsida</taxon>
        <taxon>eudicotyledons</taxon>
        <taxon>Gunneridae</taxon>
        <taxon>Pentapetalae</taxon>
        <taxon>rosids</taxon>
        <taxon>fabids</taxon>
        <taxon>Cucurbitales</taxon>
        <taxon>Cucurbitaceae</taxon>
        <taxon>Benincaseae</taxon>
        <taxon>Cucumis</taxon>
    </lineage>
</organism>
<feature type="transmembrane region" description="Helical" evidence="1">
    <location>
        <begin position="71"/>
        <end position="88"/>
    </location>
</feature>
<sequence>MHRISQNRNRATWSLNSSFFPKVEAPGRNARRWRRNSLQFLRFKFLFPIIKSCCIQLFLVKELADHLNFHTFTFAFAAITYILLDIVINRDR</sequence>
<keyword evidence="1" id="KW-0812">Transmembrane</keyword>
<accession>A0A0A0LKJ1</accession>
<reference evidence="2 3" key="1">
    <citation type="journal article" date="2009" name="Nat. Genet.">
        <title>The genome of the cucumber, Cucumis sativus L.</title>
        <authorList>
            <person name="Huang S."/>
            <person name="Li R."/>
            <person name="Zhang Z."/>
            <person name="Li L."/>
            <person name="Gu X."/>
            <person name="Fan W."/>
            <person name="Lucas W.J."/>
            <person name="Wang X."/>
            <person name="Xie B."/>
            <person name="Ni P."/>
            <person name="Ren Y."/>
            <person name="Zhu H."/>
            <person name="Li J."/>
            <person name="Lin K."/>
            <person name="Jin W."/>
            <person name="Fei Z."/>
            <person name="Li G."/>
            <person name="Staub J."/>
            <person name="Kilian A."/>
            <person name="van der Vossen E.A."/>
            <person name="Wu Y."/>
            <person name="Guo J."/>
            <person name="He J."/>
            <person name="Jia Z."/>
            <person name="Ren Y."/>
            <person name="Tian G."/>
            <person name="Lu Y."/>
            <person name="Ruan J."/>
            <person name="Qian W."/>
            <person name="Wang M."/>
            <person name="Huang Q."/>
            <person name="Li B."/>
            <person name="Xuan Z."/>
            <person name="Cao J."/>
            <person name="Asan"/>
            <person name="Wu Z."/>
            <person name="Zhang J."/>
            <person name="Cai Q."/>
            <person name="Bai Y."/>
            <person name="Zhao B."/>
            <person name="Han Y."/>
            <person name="Li Y."/>
            <person name="Li X."/>
            <person name="Wang S."/>
            <person name="Shi Q."/>
            <person name="Liu S."/>
            <person name="Cho W.K."/>
            <person name="Kim J.Y."/>
            <person name="Xu Y."/>
            <person name="Heller-Uszynska K."/>
            <person name="Miao H."/>
            <person name="Cheng Z."/>
            <person name="Zhang S."/>
            <person name="Wu J."/>
            <person name="Yang Y."/>
            <person name="Kang H."/>
            <person name="Li M."/>
            <person name="Liang H."/>
            <person name="Ren X."/>
            <person name="Shi Z."/>
            <person name="Wen M."/>
            <person name="Jian M."/>
            <person name="Yang H."/>
            <person name="Zhang G."/>
            <person name="Yang Z."/>
            <person name="Chen R."/>
            <person name="Liu S."/>
            <person name="Li J."/>
            <person name="Ma L."/>
            <person name="Liu H."/>
            <person name="Zhou Y."/>
            <person name="Zhao J."/>
            <person name="Fang X."/>
            <person name="Li G."/>
            <person name="Fang L."/>
            <person name="Li Y."/>
            <person name="Liu D."/>
            <person name="Zheng H."/>
            <person name="Zhang Y."/>
            <person name="Qin N."/>
            <person name="Li Z."/>
            <person name="Yang G."/>
            <person name="Yang S."/>
            <person name="Bolund L."/>
            <person name="Kristiansen K."/>
            <person name="Zheng H."/>
            <person name="Li S."/>
            <person name="Zhang X."/>
            <person name="Yang H."/>
            <person name="Wang J."/>
            <person name="Sun R."/>
            <person name="Zhang B."/>
            <person name="Jiang S."/>
            <person name="Wang J."/>
            <person name="Du Y."/>
            <person name="Li S."/>
        </authorList>
    </citation>
    <scope>NUCLEOTIDE SEQUENCE [LARGE SCALE GENOMIC DNA]</scope>
    <source>
        <strain evidence="3">cv. 9930</strain>
    </source>
</reference>
<proteinExistence type="predicted"/>
<dbReference type="AlphaFoldDB" id="A0A0A0LKJ1"/>
<dbReference type="Proteomes" id="UP000029981">
    <property type="component" value="Chromosome 2"/>
</dbReference>
<reference evidence="2 3" key="2">
    <citation type="journal article" date="2009" name="PLoS ONE">
        <title>An integrated genetic and cytogenetic map of the cucumber genome.</title>
        <authorList>
            <person name="Ren Y."/>
            <person name="Zhang Z."/>
            <person name="Liu J."/>
            <person name="Staub J.E."/>
            <person name="Han Y."/>
            <person name="Cheng Z."/>
            <person name="Li X."/>
            <person name="Lu J."/>
            <person name="Miao H."/>
            <person name="Kang H."/>
            <person name="Xie B."/>
            <person name="Gu X."/>
            <person name="Wang X."/>
            <person name="Du Y."/>
            <person name="Jin W."/>
            <person name="Huang S."/>
        </authorList>
    </citation>
    <scope>NUCLEOTIDE SEQUENCE [LARGE SCALE GENOMIC DNA]</scope>
    <source>
        <strain evidence="3">cv. 9930</strain>
    </source>
</reference>
<keyword evidence="1" id="KW-1133">Transmembrane helix</keyword>
<dbReference type="EMBL" id="CM002923">
    <property type="protein sequence ID" value="KGN62430.1"/>
    <property type="molecule type" value="Genomic_DNA"/>
</dbReference>
<keyword evidence="1" id="KW-0472">Membrane</keyword>
<feature type="transmembrane region" description="Helical" evidence="1">
    <location>
        <begin position="41"/>
        <end position="59"/>
    </location>
</feature>
<evidence type="ECO:0000256" key="1">
    <source>
        <dbReference type="SAM" id="Phobius"/>
    </source>
</evidence>
<keyword evidence="3" id="KW-1185">Reference proteome</keyword>
<reference evidence="2 3" key="3">
    <citation type="journal article" date="2010" name="BMC Genomics">
        <title>Transcriptome sequencing and comparative analysis of cucumber flowers with different sex types.</title>
        <authorList>
            <person name="Guo S."/>
            <person name="Zheng Y."/>
            <person name="Joung J.G."/>
            <person name="Liu S."/>
            <person name="Zhang Z."/>
            <person name="Crasta O.R."/>
            <person name="Sobral B.W."/>
            <person name="Xu Y."/>
            <person name="Huang S."/>
            <person name="Fei Z."/>
        </authorList>
    </citation>
    <scope>NUCLEOTIDE SEQUENCE [LARGE SCALE GENOMIC DNA]</scope>
    <source>
        <strain evidence="3">cv. 9930</strain>
    </source>
</reference>
<gene>
    <name evidence="2" type="ORF">Csa_2G354070</name>
</gene>
<reference evidence="2 3" key="4">
    <citation type="journal article" date="2011" name="BMC Genomics">
        <title>RNA-Seq improves annotation of protein-coding genes in the cucumber genome.</title>
        <authorList>
            <person name="Li Z."/>
            <person name="Zhang Z."/>
            <person name="Yan P."/>
            <person name="Huang S."/>
            <person name="Fei Z."/>
            <person name="Lin K."/>
        </authorList>
    </citation>
    <scope>NUCLEOTIDE SEQUENCE [LARGE SCALE GENOMIC DNA]</scope>
    <source>
        <strain evidence="3">cv. 9930</strain>
    </source>
</reference>
<evidence type="ECO:0000313" key="3">
    <source>
        <dbReference type="Proteomes" id="UP000029981"/>
    </source>
</evidence>
<name>A0A0A0LKJ1_CUCSA</name>
<evidence type="ECO:0000313" key="2">
    <source>
        <dbReference type="EMBL" id="KGN62430.1"/>
    </source>
</evidence>